<dbReference type="InterPro" id="IPR005149">
    <property type="entry name" value="Tscrpt_reg_PadR_N"/>
</dbReference>
<organism evidence="2 3">
    <name type="scientific">Roseivirga echinicomitans</name>
    <dbReference type="NCBI Taxonomy" id="296218"/>
    <lineage>
        <taxon>Bacteria</taxon>
        <taxon>Pseudomonadati</taxon>
        <taxon>Bacteroidota</taxon>
        <taxon>Cytophagia</taxon>
        <taxon>Cytophagales</taxon>
        <taxon>Roseivirgaceae</taxon>
        <taxon>Roseivirga</taxon>
    </lineage>
</organism>
<accession>A0A150X318</accession>
<gene>
    <name evidence="2" type="ORF">AWN68_10560</name>
</gene>
<name>A0A150X318_9BACT</name>
<dbReference type="EMBL" id="LRDB01000050">
    <property type="protein sequence ID" value="KYG73120.1"/>
    <property type="molecule type" value="Genomic_DNA"/>
</dbReference>
<comment type="caution">
    <text evidence="2">The sequence shown here is derived from an EMBL/GenBank/DDBJ whole genome shotgun (WGS) entry which is preliminary data.</text>
</comment>
<evidence type="ECO:0000313" key="3">
    <source>
        <dbReference type="Proteomes" id="UP000075615"/>
    </source>
</evidence>
<dbReference type="Gene3D" id="1.10.10.10">
    <property type="entry name" value="Winged helix-like DNA-binding domain superfamily/Winged helix DNA-binding domain"/>
    <property type="match status" value="1"/>
</dbReference>
<dbReference type="Pfam" id="PF03551">
    <property type="entry name" value="PadR"/>
    <property type="match status" value="1"/>
</dbReference>
<reference evidence="2 3" key="1">
    <citation type="submission" date="2016-01" db="EMBL/GenBank/DDBJ databases">
        <title>Genome sequencing of Roseivirga echinicomitans KMM 6058.</title>
        <authorList>
            <person name="Selvaratnam C."/>
            <person name="Thevarajoo S."/>
            <person name="Goh K.M."/>
            <person name="Ee R."/>
            <person name="Chan K.-G."/>
            <person name="Chong C.S."/>
        </authorList>
    </citation>
    <scope>NUCLEOTIDE SEQUENCE [LARGE SCALE GENOMIC DNA]</scope>
    <source>
        <strain evidence="2 3">KMM 6058</strain>
    </source>
</reference>
<dbReference type="SUPFAM" id="SSF46785">
    <property type="entry name" value="Winged helix' DNA-binding domain"/>
    <property type="match status" value="1"/>
</dbReference>
<evidence type="ECO:0000259" key="1">
    <source>
        <dbReference type="Pfam" id="PF03551"/>
    </source>
</evidence>
<dbReference type="OrthoDB" id="981500at2"/>
<dbReference type="InterPro" id="IPR036388">
    <property type="entry name" value="WH-like_DNA-bd_sf"/>
</dbReference>
<dbReference type="STRING" id="296218.AWN68_10560"/>
<proteinExistence type="predicted"/>
<dbReference type="InterPro" id="IPR036390">
    <property type="entry name" value="WH_DNA-bd_sf"/>
</dbReference>
<evidence type="ECO:0000313" key="2">
    <source>
        <dbReference type="EMBL" id="KYG73120.1"/>
    </source>
</evidence>
<dbReference type="RefSeq" id="WP_068418207.1">
    <property type="nucleotide sequence ID" value="NZ_LRDB01000050.1"/>
</dbReference>
<dbReference type="Proteomes" id="UP000075615">
    <property type="component" value="Unassembled WGS sequence"/>
</dbReference>
<sequence>MERRYYLGEFEEMVLLVVVVQHGEAYGLSITNVIEDELKRSVSMSSVHTALYRLEEKGYVKSEMGGATGKRGGRRKRIFLITATGKAALLEAKQTRQYLWGQIPGHLFEIGGA</sequence>
<keyword evidence="3" id="KW-1185">Reference proteome</keyword>
<dbReference type="AlphaFoldDB" id="A0A150X318"/>
<protein>
    <submittedName>
        <fullName evidence="2">PadR family transcriptional regulator</fullName>
    </submittedName>
</protein>
<feature type="domain" description="Transcription regulator PadR N-terminal" evidence="1">
    <location>
        <begin position="16"/>
        <end position="89"/>
    </location>
</feature>